<evidence type="ECO:0000256" key="2">
    <source>
        <dbReference type="ARBA" id="ARBA00022670"/>
    </source>
</evidence>
<sequence length="453" mass="46153">MLDAKRTEEPIVTDGSAWRQPGHGASSPDGWTTPAQATASRPQPQHGTAPQPARDSWWSDALADPWRDPDAPVVVMKTPVDEVPPLEKPPPPNAGPRVGLGLVLIVSIVTALLAGALGGTLGYVFAVGGGGGLGGTQLGNDPPLNARPPDSVAALVKKVLPSVVTISMRVGSGTSLGSGFVVSSDGHVITNNHVVEGGTGNATVRFSDATVVPASVIGGDDESDVAVLKIDTSGLPDGKVVPVEFGDSNRLQVGDPVVAVGAPLGLTSTVTYGVVSYLDRPIRTSEGGTARYYSAIQTDAAVNQGNSGGPLFDGAGRVVGINSVIGTLSEDQSTAGNVGLAFAIPINHARRIATDIINTGKARRTVMGVQPDPSYRNPAGGARLASVEAGGPAAAAGLKSGDVILAVNGKPIDEFWDLTALVRKYAPGDTVEISYLRGTTREKASVTLVADAK</sequence>
<keyword evidence="8" id="KW-1185">Reference proteome</keyword>
<feature type="transmembrane region" description="Helical" evidence="5">
    <location>
        <begin position="98"/>
        <end position="126"/>
    </location>
</feature>
<dbReference type="PANTHER" id="PTHR43343:SF3">
    <property type="entry name" value="PROTEASE DO-LIKE 8, CHLOROPLASTIC"/>
    <property type="match status" value="1"/>
</dbReference>
<evidence type="ECO:0000313" key="8">
    <source>
        <dbReference type="Proteomes" id="UP001058271"/>
    </source>
</evidence>
<dbReference type="PANTHER" id="PTHR43343">
    <property type="entry name" value="PEPTIDASE S12"/>
    <property type="match status" value="1"/>
</dbReference>
<feature type="domain" description="PDZ" evidence="6">
    <location>
        <begin position="356"/>
        <end position="412"/>
    </location>
</feature>
<protein>
    <submittedName>
        <fullName evidence="7">Trypsin-like peptidase domain-containing protein</fullName>
    </submittedName>
</protein>
<keyword evidence="5" id="KW-0812">Transmembrane</keyword>
<dbReference type="InterPro" id="IPR051201">
    <property type="entry name" value="Chloro_Bact_Ser_Proteases"/>
</dbReference>
<gene>
    <name evidence="7" type="ORF">Drose_03415</name>
</gene>
<organism evidence="7 8">
    <name type="scientific">Dactylosporangium roseum</name>
    <dbReference type="NCBI Taxonomy" id="47989"/>
    <lineage>
        <taxon>Bacteria</taxon>
        <taxon>Bacillati</taxon>
        <taxon>Actinomycetota</taxon>
        <taxon>Actinomycetes</taxon>
        <taxon>Micromonosporales</taxon>
        <taxon>Micromonosporaceae</taxon>
        <taxon>Dactylosporangium</taxon>
    </lineage>
</organism>
<keyword evidence="5" id="KW-0472">Membrane</keyword>
<dbReference type="EMBL" id="CP073721">
    <property type="protein sequence ID" value="UWZ37348.1"/>
    <property type="molecule type" value="Genomic_DNA"/>
</dbReference>
<comment type="similarity">
    <text evidence="1">Belongs to the peptidase S1C family.</text>
</comment>
<evidence type="ECO:0000256" key="3">
    <source>
        <dbReference type="ARBA" id="ARBA00022801"/>
    </source>
</evidence>
<dbReference type="InterPro" id="IPR009003">
    <property type="entry name" value="Peptidase_S1_PA"/>
</dbReference>
<dbReference type="SUPFAM" id="SSF50494">
    <property type="entry name" value="Trypsin-like serine proteases"/>
    <property type="match status" value="1"/>
</dbReference>
<evidence type="ECO:0000256" key="4">
    <source>
        <dbReference type="SAM" id="MobiDB-lite"/>
    </source>
</evidence>
<accession>A0ABY5Z8J9</accession>
<dbReference type="SUPFAM" id="SSF50156">
    <property type="entry name" value="PDZ domain-like"/>
    <property type="match status" value="1"/>
</dbReference>
<dbReference type="InterPro" id="IPR001478">
    <property type="entry name" value="PDZ"/>
</dbReference>
<dbReference type="Gene3D" id="2.30.42.10">
    <property type="match status" value="1"/>
</dbReference>
<keyword evidence="5" id="KW-1133">Transmembrane helix</keyword>
<evidence type="ECO:0000313" key="7">
    <source>
        <dbReference type="EMBL" id="UWZ37348.1"/>
    </source>
</evidence>
<dbReference type="Gene3D" id="2.40.10.10">
    <property type="entry name" value="Trypsin-like serine proteases"/>
    <property type="match status" value="2"/>
</dbReference>
<dbReference type="PRINTS" id="PR00834">
    <property type="entry name" value="PROTEASES2C"/>
</dbReference>
<keyword evidence="2" id="KW-0645">Protease</keyword>
<reference evidence="7" key="1">
    <citation type="submission" date="2021-04" db="EMBL/GenBank/DDBJ databases">
        <title>Biosynthetic gene clusters of Dactylosporangioum roseum.</title>
        <authorList>
            <person name="Hartkoorn R.C."/>
            <person name="Beaudoing E."/>
            <person name="Hot D."/>
            <person name="Moureu S."/>
        </authorList>
    </citation>
    <scope>NUCLEOTIDE SEQUENCE</scope>
    <source>
        <strain evidence="7">NRRL B-16295</strain>
    </source>
</reference>
<dbReference type="RefSeq" id="WP_260726707.1">
    <property type="nucleotide sequence ID" value="NZ_BAAABS010000079.1"/>
</dbReference>
<dbReference type="SMART" id="SM00228">
    <property type="entry name" value="PDZ"/>
    <property type="match status" value="1"/>
</dbReference>
<dbReference type="Proteomes" id="UP001058271">
    <property type="component" value="Chromosome"/>
</dbReference>
<dbReference type="InterPro" id="IPR001940">
    <property type="entry name" value="Peptidase_S1C"/>
</dbReference>
<feature type="region of interest" description="Disordered" evidence="4">
    <location>
        <begin position="1"/>
        <end position="64"/>
    </location>
</feature>
<evidence type="ECO:0000259" key="6">
    <source>
        <dbReference type="PROSITE" id="PS50106"/>
    </source>
</evidence>
<proteinExistence type="inferred from homology"/>
<dbReference type="InterPro" id="IPR036034">
    <property type="entry name" value="PDZ_sf"/>
</dbReference>
<keyword evidence="3" id="KW-0378">Hydrolase</keyword>
<dbReference type="PROSITE" id="PS50106">
    <property type="entry name" value="PDZ"/>
    <property type="match status" value="1"/>
</dbReference>
<feature type="compositionally biased region" description="Polar residues" evidence="4">
    <location>
        <begin position="29"/>
        <end position="48"/>
    </location>
</feature>
<dbReference type="Pfam" id="PF13180">
    <property type="entry name" value="PDZ_2"/>
    <property type="match status" value="1"/>
</dbReference>
<dbReference type="Pfam" id="PF13365">
    <property type="entry name" value="Trypsin_2"/>
    <property type="match status" value="1"/>
</dbReference>
<evidence type="ECO:0000256" key="5">
    <source>
        <dbReference type="SAM" id="Phobius"/>
    </source>
</evidence>
<dbReference type="InterPro" id="IPR043504">
    <property type="entry name" value="Peptidase_S1_PA_chymotrypsin"/>
</dbReference>
<name>A0ABY5Z8J9_9ACTN</name>
<evidence type="ECO:0000256" key="1">
    <source>
        <dbReference type="ARBA" id="ARBA00010541"/>
    </source>
</evidence>